<comment type="caution">
    <text evidence="1">The sequence shown here is derived from an EMBL/GenBank/DDBJ whole genome shotgun (WGS) entry which is preliminary data.</text>
</comment>
<sequence>RTIPIEPGQAVFLPNHTNGKNYPIYVKVTGRERVSVPAGEFDCLVVEPVLETSSIFEHKGKLTIWMTDDTVRMPVLLRSKVIVGAFEAVLKEFTLSTEAPRVLGRAESGGDGR</sequence>
<name>A0A7V2F441_UNCEI</name>
<organism evidence="1">
    <name type="scientific">Eiseniibacteriota bacterium</name>
    <dbReference type="NCBI Taxonomy" id="2212470"/>
    <lineage>
        <taxon>Bacteria</taxon>
        <taxon>Candidatus Eiseniibacteriota</taxon>
    </lineage>
</organism>
<accession>A0A7V2F441</accession>
<feature type="non-terminal residue" evidence="1">
    <location>
        <position position="1"/>
    </location>
</feature>
<gene>
    <name evidence="1" type="ORF">ENO08_06255</name>
</gene>
<protein>
    <submittedName>
        <fullName evidence="1">DUF3108 domain-containing protein</fullName>
    </submittedName>
</protein>
<dbReference type="Pfam" id="PF11306">
    <property type="entry name" value="DUF3108"/>
    <property type="match status" value="1"/>
</dbReference>
<dbReference type="EMBL" id="DSEC01000441">
    <property type="protein sequence ID" value="HER44044.1"/>
    <property type="molecule type" value="Genomic_DNA"/>
</dbReference>
<dbReference type="Gene3D" id="2.40.360.20">
    <property type="match status" value="1"/>
</dbReference>
<evidence type="ECO:0000313" key="1">
    <source>
        <dbReference type="EMBL" id="HER44044.1"/>
    </source>
</evidence>
<dbReference type="AlphaFoldDB" id="A0A7V2F441"/>
<reference evidence="1" key="1">
    <citation type="journal article" date="2020" name="mSystems">
        <title>Genome- and Community-Level Interaction Insights into Carbon Utilization and Element Cycling Functions of Hydrothermarchaeota in Hydrothermal Sediment.</title>
        <authorList>
            <person name="Zhou Z."/>
            <person name="Liu Y."/>
            <person name="Xu W."/>
            <person name="Pan J."/>
            <person name="Luo Z.H."/>
            <person name="Li M."/>
        </authorList>
    </citation>
    <scope>NUCLEOTIDE SEQUENCE [LARGE SCALE GENOMIC DNA]</scope>
    <source>
        <strain evidence="1">SpSt-1233</strain>
    </source>
</reference>
<dbReference type="Proteomes" id="UP000886069">
    <property type="component" value="Unassembled WGS sequence"/>
</dbReference>
<dbReference type="InterPro" id="IPR021457">
    <property type="entry name" value="DUF3108"/>
</dbReference>
<proteinExistence type="predicted"/>